<gene>
    <name evidence="1" type="ORF">BRADI_5g26980v3</name>
</gene>
<evidence type="ECO:0000313" key="1">
    <source>
        <dbReference type="EMBL" id="KQJ85426.1"/>
    </source>
</evidence>
<reference evidence="2" key="3">
    <citation type="submission" date="2018-08" db="UniProtKB">
        <authorList>
            <consortium name="EnsemblPlants"/>
        </authorList>
    </citation>
    <scope>IDENTIFICATION</scope>
    <source>
        <strain evidence="2">cv. Bd21</strain>
    </source>
</reference>
<dbReference type="EMBL" id="CM000884">
    <property type="protein sequence ID" value="KQJ85426.1"/>
    <property type="molecule type" value="Genomic_DNA"/>
</dbReference>
<sequence>MKELIALLRYLRLCMKKPYEVFLQFGGYDQSYVLIEKSKARLQARLHGCPHIVEWLQQLAGLRTRLIPASAEQFKQFPDYNKKSRGARLIPSKLVIKNEFHSEQSGLDATDYFEDRYWAQHHRTCDAGRSTIPARSKYTPPKQPHYNQNKTSEFIIKILKLTVPLTILGLAVAIRMYTKSEPLDLNFSLMLK</sequence>
<dbReference type="InParanoid" id="I1J3M6"/>
<name>I1J3M6_BRADI</name>
<organism evidence="1">
    <name type="scientific">Brachypodium distachyon</name>
    <name type="common">Purple false brome</name>
    <name type="synonym">Trachynia distachya</name>
    <dbReference type="NCBI Taxonomy" id="15368"/>
    <lineage>
        <taxon>Eukaryota</taxon>
        <taxon>Viridiplantae</taxon>
        <taxon>Streptophyta</taxon>
        <taxon>Embryophyta</taxon>
        <taxon>Tracheophyta</taxon>
        <taxon>Spermatophyta</taxon>
        <taxon>Magnoliopsida</taxon>
        <taxon>Liliopsida</taxon>
        <taxon>Poales</taxon>
        <taxon>Poaceae</taxon>
        <taxon>BOP clade</taxon>
        <taxon>Pooideae</taxon>
        <taxon>Stipodae</taxon>
        <taxon>Brachypodieae</taxon>
        <taxon>Brachypodium</taxon>
    </lineage>
</organism>
<dbReference type="eggNOG" id="KOG0537">
    <property type="taxonomic scope" value="Eukaryota"/>
</dbReference>
<dbReference type="STRING" id="15368.I1J3M6"/>
<evidence type="ECO:0000313" key="2">
    <source>
        <dbReference type="EnsemblPlants" id="KQJ85426"/>
    </source>
</evidence>
<dbReference type="AlphaFoldDB" id="I1J3M6"/>
<accession>I1J3M6</accession>
<evidence type="ECO:0000313" key="3">
    <source>
        <dbReference type="Proteomes" id="UP000008810"/>
    </source>
</evidence>
<reference evidence="1 2" key="1">
    <citation type="journal article" date="2010" name="Nature">
        <title>Genome sequencing and analysis of the model grass Brachypodium distachyon.</title>
        <authorList>
            <consortium name="International Brachypodium Initiative"/>
        </authorList>
    </citation>
    <scope>NUCLEOTIDE SEQUENCE [LARGE SCALE GENOMIC DNA]</scope>
    <source>
        <strain evidence="1 2">Bd21</strain>
    </source>
</reference>
<dbReference type="Proteomes" id="UP000008810">
    <property type="component" value="Chromosome 5"/>
</dbReference>
<dbReference type="OrthoDB" id="260519at2759"/>
<dbReference type="HOGENOM" id="CLU_1416946_0_0_1"/>
<proteinExistence type="predicted"/>
<dbReference type="EnsemblPlants" id="KQJ85426">
    <property type="protein sequence ID" value="KQJ85426"/>
    <property type="gene ID" value="BRADI_5g26980v3"/>
</dbReference>
<dbReference type="Gramene" id="KQJ85426">
    <property type="protein sequence ID" value="KQJ85426"/>
    <property type="gene ID" value="BRADI_5g26980v3"/>
</dbReference>
<reference evidence="1" key="2">
    <citation type="submission" date="2017-06" db="EMBL/GenBank/DDBJ databases">
        <title>WGS assembly of Brachypodium distachyon.</title>
        <authorList>
            <consortium name="The International Brachypodium Initiative"/>
            <person name="Lucas S."/>
            <person name="Harmon-Smith M."/>
            <person name="Lail K."/>
            <person name="Tice H."/>
            <person name="Grimwood J."/>
            <person name="Bruce D."/>
            <person name="Barry K."/>
            <person name="Shu S."/>
            <person name="Lindquist E."/>
            <person name="Wang M."/>
            <person name="Pitluck S."/>
            <person name="Vogel J.P."/>
            <person name="Garvin D.F."/>
            <person name="Mockler T.C."/>
            <person name="Schmutz J."/>
            <person name="Rokhsar D."/>
            <person name="Bevan M.W."/>
        </authorList>
    </citation>
    <scope>NUCLEOTIDE SEQUENCE</scope>
    <source>
        <strain evidence="1">Bd21</strain>
    </source>
</reference>
<keyword evidence="3" id="KW-1185">Reference proteome</keyword>
<protein>
    <submittedName>
        <fullName evidence="1 2">Uncharacterized protein</fullName>
    </submittedName>
</protein>